<accession>A0A7W8B291</accession>
<keyword evidence="3" id="KW-1185">Reference proteome</keyword>
<name>A0A7W8B291_STRST</name>
<proteinExistence type="predicted"/>
<evidence type="ECO:0000313" key="2">
    <source>
        <dbReference type="EMBL" id="MBB5109020.1"/>
    </source>
</evidence>
<dbReference type="AlphaFoldDB" id="A0A7W8B291"/>
<sequence length="81" mass="8410">MPPGFGVSSAHARMGPPPPLLARAPSQRQAPSQPGPLTRGDPQPAAALVHEVLADVERHRFDDGGLLGTLVVLPTEDKTTG</sequence>
<reference evidence="2 3" key="1">
    <citation type="submission" date="2020-08" db="EMBL/GenBank/DDBJ databases">
        <title>Genomic Encyclopedia of Type Strains, Phase III (KMG-III): the genomes of soil and plant-associated and newly described type strains.</title>
        <authorList>
            <person name="Whitman W."/>
        </authorList>
    </citation>
    <scope>NUCLEOTIDE SEQUENCE [LARGE SCALE GENOMIC DNA]</scope>
    <source>
        <strain evidence="2 3">CECT 3146</strain>
    </source>
</reference>
<evidence type="ECO:0000313" key="3">
    <source>
        <dbReference type="Proteomes" id="UP000549009"/>
    </source>
</evidence>
<feature type="region of interest" description="Disordered" evidence="1">
    <location>
        <begin position="1"/>
        <end position="43"/>
    </location>
</feature>
<evidence type="ECO:0000256" key="1">
    <source>
        <dbReference type="SAM" id="MobiDB-lite"/>
    </source>
</evidence>
<gene>
    <name evidence="2" type="ORF">FHS40_008146</name>
</gene>
<protein>
    <submittedName>
        <fullName evidence="2">Uncharacterized protein</fullName>
    </submittedName>
</protein>
<comment type="caution">
    <text evidence="2">The sequence shown here is derived from an EMBL/GenBank/DDBJ whole genome shotgun (WGS) entry which is preliminary data.</text>
</comment>
<dbReference type="Proteomes" id="UP000549009">
    <property type="component" value="Unassembled WGS sequence"/>
</dbReference>
<dbReference type="EMBL" id="JACHJD010000022">
    <property type="protein sequence ID" value="MBB5109020.1"/>
    <property type="molecule type" value="Genomic_DNA"/>
</dbReference>
<organism evidence="2 3">
    <name type="scientific">Streptomyces spectabilis</name>
    <dbReference type="NCBI Taxonomy" id="68270"/>
    <lineage>
        <taxon>Bacteria</taxon>
        <taxon>Bacillati</taxon>
        <taxon>Actinomycetota</taxon>
        <taxon>Actinomycetes</taxon>
        <taxon>Kitasatosporales</taxon>
        <taxon>Streptomycetaceae</taxon>
        <taxon>Streptomyces</taxon>
    </lineage>
</organism>